<dbReference type="EMBL" id="JBBNFP010000018">
    <property type="protein sequence ID" value="MEQ2486627.1"/>
    <property type="molecule type" value="Genomic_DNA"/>
</dbReference>
<comment type="caution">
    <text evidence="5">The sequence shown here is derived from an EMBL/GenBank/DDBJ whole genome shotgun (WGS) entry which is preliminary data.</text>
</comment>
<keyword evidence="3 5" id="KW-0238">DNA-binding</keyword>
<dbReference type="CDD" id="cd13831">
    <property type="entry name" value="HU"/>
    <property type="match status" value="1"/>
</dbReference>
<name>A0ABV1FQE9_9BACT</name>
<dbReference type="Gene3D" id="4.10.520.10">
    <property type="entry name" value="IHF-like DNA-binding proteins"/>
    <property type="match status" value="1"/>
</dbReference>
<dbReference type="InterPro" id="IPR010992">
    <property type="entry name" value="IHF-like_DNA-bd_dom_sf"/>
</dbReference>
<keyword evidence="6" id="KW-1185">Reference proteome</keyword>
<reference evidence="5 6" key="1">
    <citation type="submission" date="2024-04" db="EMBL/GenBank/DDBJ databases">
        <title>Human intestinal bacterial collection.</title>
        <authorList>
            <person name="Pauvert C."/>
            <person name="Hitch T.C.A."/>
            <person name="Clavel T."/>
        </authorList>
    </citation>
    <scope>NUCLEOTIDE SEQUENCE [LARGE SCALE GENOMIC DNA]</scope>
    <source>
        <strain evidence="5 6">CLA-AA-H145</strain>
    </source>
</reference>
<comment type="similarity">
    <text evidence="1 4">Belongs to the bacterial histone-like protein family.</text>
</comment>
<dbReference type="PANTHER" id="PTHR33175">
    <property type="entry name" value="DNA-BINDING PROTEIN HU"/>
    <property type="match status" value="1"/>
</dbReference>
<evidence type="ECO:0000256" key="2">
    <source>
        <dbReference type="ARBA" id="ARBA00023067"/>
    </source>
</evidence>
<keyword evidence="2" id="KW-0226">DNA condensation</keyword>
<sequence>MNRTQLIAAVAERAELSKSDAAKYVNAVLGAIADNLTEGDRELAIPDFGRFSVKQVAERQGFNPQTGEKITIEAREKIVFKASENMSIFSRKHS</sequence>
<protein>
    <submittedName>
        <fullName evidence="5">HU family DNA-binding protein</fullName>
    </submittedName>
</protein>
<proteinExistence type="inferred from homology"/>
<dbReference type="GO" id="GO:0003677">
    <property type="term" value="F:DNA binding"/>
    <property type="evidence" value="ECO:0007669"/>
    <property type="project" value="UniProtKB-KW"/>
</dbReference>
<evidence type="ECO:0000256" key="3">
    <source>
        <dbReference type="ARBA" id="ARBA00023125"/>
    </source>
</evidence>
<dbReference type="Pfam" id="PF00216">
    <property type="entry name" value="Bac_DNA_binding"/>
    <property type="match status" value="1"/>
</dbReference>
<dbReference type="SUPFAM" id="SSF47729">
    <property type="entry name" value="IHF-like DNA-binding proteins"/>
    <property type="match status" value="1"/>
</dbReference>
<evidence type="ECO:0000313" key="6">
    <source>
        <dbReference type="Proteomes" id="UP001487296"/>
    </source>
</evidence>
<evidence type="ECO:0000256" key="4">
    <source>
        <dbReference type="RuleBase" id="RU003939"/>
    </source>
</evidence>
<dbReference type="PANTHER" id="PTHR33175:SF3">
    <property type="entry name" value="DNA-BINDING PROTEIN HU-BETA"/>
    <property type="match status" value="1"/>
</dbReference>
<evidence type="ECO:0000313" key="5">
    <source>
        <dbReference type="EMBL" id="MEQ2486627.1"/>
    </source>
</evidence>
<evidence type="ECO:0000256" key="1">
    <source>
        <dbReference type="ARBA" id="ARBA00010529"/>
    </source>
</evidence>
<accession>A0ABV1FQE9</accession>
<dbReference type="InterPro" id="IPR000119">
    <property type="entry name" value="Hist_DNA-bd"/>
</dbReference>
<organism evidence="5 6">
    <name type="scientific">Hallella faecis</name>
    <dbReference type="NCBI Taxonomy" id="2841596"/>
    <lineage>
        <taxon>Bacteria</taxon>
        <taxon>Pseudomonadati</taxon>
        <taxon>Bacteroidota</taxon>
        <taxon>Bacteroidia</taxon>
        <taxon>Bacteroidales</taxon>
        <taxon>Prevotellaceae</taxon>
        <taxon>Hallella</taxon>
    </lineage>
</organism>
<dbReference type="Proteomes" id="UP001487296">
    <property type="component" value="Unassembled WGS sequence"/>
</dbReference>
<dbReference type="RefSeq" id="WP_215759709.1">
    <property type="nucleotide sequence ID" value="NZ_JAHKBE010000018.1"/>
</dbReference>
<gene>
    <name evidence="5" type="ORF">AAAT34_06110</name>
</gene>
<dbReference type="SMART" id="SM00411">
    <property type="entry name" value="BHL"/>
    <property type="match status" value="1"/>
</dbReference>